<dbReference type="Proteomes" id="UP000291483">
    <property type="component" value="Unassembled WGS sequence"/>
</dbReference>
<proteinExistence type="predicted"/>
<keyword evidence="2" id="KW-1185">Reference proteome</keyword>
<evidence type="ECO:0000313" key="1">
    <source>
        <dbReference type="EMBL" id="RZU66025.1"/>
    </source>
</evidence>
<name>A0A4Q8APS0_9MICO</name>
<dbReference type="EMBL" id="SHLC01000001">
    <property type="protein sequence ID" value="RZU66025.1"/>
    <property type="molecule type" value="Genomic_DNA"/>
</dbReference>
<evidence type="ECO:0000313" key="2">
    <source>
        <dbReference type="Proteomes" id="UP000291483"/>
    </source>
</evidence>
<sequence>MPPTPPPQPDGDRLARLKIDKFRAIGSADLELGDAAAPAGQSGSGKSSILRSLNAYFSFNDEKASFQNGNRAYGTNRGG</sequence>
<dbReference type="AlphaFoldDB" id="A0A4Q8APS0"/>
<organism evidence="1 2">
    <name type="scientific">Microterricola gilva</name>
    <dbReference type="NCBI Taxonomy" id="393267"/>
    <lineage>
        <taxon>Bacteria</taxon>
        <taxon>Bacillati</taxon>
        <taxon>Actinomycetota</taxon>
        <taxon>Actinomycetes</taxon>
        <taxon>Micrococcales</taxon>
        <taxon>Microbacteriaceae</taxon>
        <taxon>Microterricola</taxon>
    </lineage>
</organism>
<reference evidence="1 2" key="1">
    <citation type="submission" date="2019-02" db="EMBL/GenBank/DDBJ databases">
        <title>Sequencing the genomes of 1000 actinobacteria strains.</title>
        <authorList>
            <person name="Klenk H.-P."/>
        </authorList>
    </citation>
    <scope>NUCLEOTIDE SEQUENCE [LARGE SCALE GENOMIC DNA]</scope>
    <source>
        <strain evidence="1 2">DSM 18319</strain>
    </source>
</reference>
<comment type="caution">
    <text evidence="1">The sequence shown here is derived from an EMBL/GenBank/DDBJ whole genome shotgun (WGS) entry which is preliminary data.</text>
</comment>
<gene>
    <name evidence="1" type="ORF">EV379_2370</name>
</gene>
<protein>
    <recommendedName>
        <fullName evidence="3">AAA domain-containing protein</fullName>
    </recommendedName>
</protein>
<accession>A0A4Q8APS0</accession>
<evidence type="ECO:0008006" key="3">
    <source>
        <dbReference type="Google" id="ProtNLM"/>
    </source>
</evidence>